<dbReference type="NCBIfam" id="TIGR02601">
    <property type="entry name" value="autotrns_rpt"/>
    <property type="match status" value="2"/>
</dbReference>
<proteinExistence type="predicted"/>
<dbReference type="KEGG" id="uli:ETAA1_32530"/>
<evidence type="ECO:0000256" key="1">
    <source>
        <dbReference type="ARBA" id="ARBA00022729"/>
    </source>
</evidence>
<reference evidence="2 3" key="1">
    <citation type="submission" date="2019-02" db="EMBL/GenBank/DDBJ databases">
        <title>Deep-cultivation of Planctomycetes and their phenomic and genomic characterization uncovers novel biology.</title>
        <authorList>
            <person name="Wiegand S."/>
            <person name="Jogler M."/>
            <person name="Boedeker C."/>
            <person name="Pinto D."/>
            <person name="Vollmers J."/>
            <person name="Rivas-Marin E."/>
            <person name="Kohn T."/>
            <person name="Peeters S.H."/>
            <person name="Heuer A."/>
            <person name="Rast P."/>
            <person name="Oberbeckmann S."/>
            <person name="Bunk B."/>
            <person name="Jeske O."/>
            <person name="Meyerdierks A."/>
            <person name="Storesund J.E."/>
            <person name="Kallscheuer N."/>
            <person name="Luecker S."/>
            <person name="Lage O.M."/>
            <person name="Pohl T."/>
            <person name="Merkel B.J."/>
            <person name="Hornburger P."/>
            <person name="Mueller R.-W."/>
            <person name="Bruemmer F."/>
            <person name="Labrenz M."/>
            <person name="Spormann A.M."/>
            <person name="Op den Camp H."/>
            <person name="Overmann J."/>
            <person name="Amann R."/>
            <person name="Jetten M.S.M."/>
            <person name="Mascher T."/>
            <person name="Medema M.H."/>
            <person name="Devos D.P."/>
            <person name="Kaster A.-K."/>
            <person name="Ovreas L."/>
            <person name="Rohde M."/>
            <person name="Galperin M.Y."/>
            <person name="Jogler C."/>
        </authorList>
    </citation>
    <scope>NUCLEOTIDE SEQUENCE [LARGE SCALE GENOMIC DNA]</scope>
    <source>
        <strain evidence="2 3">ETA_A1</strain>
    </source>
</reference>
<keyword evidence="3" id="KW-1185">Reference proteome</keyword>
<dbReference type="SUPFAM" id="SSF51126">
    <property type="entry name" value="Pectin lyase-like"/>
    <property type="match status" value="1"/>
</dbReference>
<dbReference type="InterPro" id="IPR011050">
    <property type="entry name" value="Pectin_lyase_fold/virulence"/>
</dbReference>
<dbReference type="InterPro" id="IPR013517">
    <property type="entry name" value="FG-GAP"/>
</dbReference>
<evidence type="ECO:0000313" key="2">
    <source>
        <dbReference type="EMBL" id="QDU21287.1"/>
    </source>
</evidence>
<protein>
    <submittedName>
        <fullName evidence="2">FG-GAP repeat protein</fullName>
    </submittedName>
</protein>
<dbReference type="AlphaFoldDB" id="A0A517XUW3"/>
<dbReference type="InterPro" id="IPR028994">
    <property type="entry name" value="Integrin_alpha_N"/>
</dbReference>
<dbReference type="InterPro" id="IPR013425">
    <property type="entry name" value="Autotrns_rpt"/>
</dbReference>
<evidence type="ECO:0000313" key="3">
    <source>
        <dbReference type="Proteomes" id="UP000319576"/>
    </source>
</evidence>
<dbReference type="Gene3D" id="2.60.120.260">
    <property type="entry name" value="Galactose-binding domain-like"/>
    <property type="match status" value="1"/>
</dbReference>
<dbReference type="Proteomes" id="UP000319576">
    <property type="component" value="Chromosome"/>
</dbReference>
<dbReference type="EMBL" id="CP036273">
    <property type="protein sequence ID" value="QDU21287.1"/>
    <property type="molecule type" value="Genomic_DNA"/>
</dbReference>
<organism evidence="2 3">
    <name type="scientific">Urbifossiella limnaea</name>
    <dbReference type="NCBI Taxonomy" id="2528023"/>
    <lineage>
        <taxon>Bacteria</taxon>
        <taxon>Pseudomonadati</taxon>
        <taxon>Planctomycetota</taxon>
        <taxon>Planctomycetia</taxon>
        <taxon>Gemmatales</taxon>
        <taxon>Gemmataceae</taxon>
        <taxon>Urbifossiella</taxon>
    </lineage>
</organism>
<keyword evidence="1" id="KW-0732">Signal</keyword>
<dbReference type="Pfam" id="PF13517">
    <property type="entry name" value="FG-GAP_3"/>
    <property type="match status" value="1"/>
</dbReference>
<dbReference type="OrthoDB" id="292920at2"/>
<sequence>MVTKTWLRLWKRACRLGGPRPPVRRAAPLGRLEAFEDRVVPANYVQNFGDLAAPALPTGWTNVNNAGANPWAGNGSAATVAAPAVVTDTFLQSPVFNISAAAGVQFDNNYLTENSFDGGVLEVSVNGGAFVDILAAGGSFIIGGYSGTLGGSNPIAGRQAWTGNSGGTLTTAANLPAVAVGGTVQLRWRMATDGSVPLNGWTIDGVIVANASTQLVYAAPPASTVSSYTLRVSGSQYQIVDTANPATVLASQSADATSSISFSGRAGATDTFVLDTSGGDITAPVAFLGLGGTGGGDSLQKIGAGRAVLGGTSSYAGTTTVTAGTLQVGAGGSTGNLGAGAVVNNGTLSFGRSNDVVIGNAISGSGTLVQIPSLGGRTLFLTGTNTYTGPTVVQAGNLVVGTIGGTTGTLGTGPVTVLPGTRLNFGRSDATTVANPIDGGGSVSVLGGDVTFTGANTYTGITSVDNNSVLRVGAGGTTGTLGTGPVTTNGFGSSTLVFNRSDNITVPNNLNNTLAVTQAGTGTITFPPTANLAYGGVTAVTDGTLLLNGTLPLGLAGSGVTLTGTGALGGSGSTPRAVAVAAGGAVLPGDPTTIATLSTGSVAFNGGGTTFGVKLGGPGAVDVLAVTGTVALGGATLFVLPVGAPLPIGSSVVILQNDGADAVGGTFAGVAEGGVALDAGGAAYRVSYVGGDGNDVTLTAIPTPGALVGPLLVTGPGTGSGQVFGPTGGGQFGAGSGVTLVPGFAGELHGALGDVTGDGVPDGVVGTGPGGGRVVVVDGANGPAPNVGNVLADFVPFPGYAGGLFVAVGDLTGDGIADVVVTPDAADAFSGPVPNQLPVRVYNGASLRGGTSTPSLVAAFDGLASLSGASGQNNPLVKLGGRPAVADVNGDGLNDLLVAAGTGGGPRVTVWNGTGFAGAAGGQPTTNPIANLFVFESTQRGGAFVTAGDVTGDGQAEIAVGGGPGGGPRLRVVNSAVLLGLPNLEGVNLDDPVNLGNGLVLNNFFAGSSNNRGGVRVAAKDVDGDGLADIVTGSGSGEASAVRVYRATQLATAFGSSSEPGGVQTFDPFAAVIPGGVWVG</sequence>
<name>A0A517XUW3_9BACT</name>
<accession>A0A517XUW3</accession>
<gene>
    <name evidence="2" type="ORF">ETAA1_32530</name>
</gene>
<dbReference type="Pfam" id="PF12951">
    <property type="entry name" value="PATR"/>
    <property type="match status" value="4"/>
</dbReference>
<dbReference type="RefSeq" id="WP_145240127.1">
    <property type="nucleotide sequence ID" value="NZ_CP036273.1"/>
</dbReference>
<dbReference type="Gene3D" id="2.130.10.130">
    <property type="entry name" value="Integrin alpha, N-terminal"/>
    <property type="match status" value="2"/>
</dbReference>